<name>A0ABR7VJY2_VIRHA</name>
<organism evidence="1 2">
    <name type="scientific">Virgibacillus halodenitrificans</name>
    <name type="common">Bacillus halodenitrificans</name>
    <dbReference type="NCBI Taxonomy" id="1482"/>
    <lineage>
        <taxon>Bacteria</taxon>
        <taxon>Bacillati</taxon>
        <taxon>Bacillota</taxon>
        <taxon>Bacilli</taxon>
        <taxon>Bacillales</taxon>
        <taxon>Bacillaceae</taxon>
        <taxon>Virgibacillus</taxon>
    </lineage>
</organism>
<sequence length="250" mass="29322">MYKQIWDDKGLEPKENVHLNTLSYQLDKTMDEFSKEIHKTLGYGLGDGYTVVLNEYENIIFVRIEIFDRDTYTFITNYLESNGNEVDYPSIPVKQSSALIQVHRFDERLSQELINELYIKFGQQIKITHSERIFEKGASDWSLDLLLWLGNIPASIIATYIYDFFKRKKSHSFNEVNIIDDCDIESILGIASNISGVNKNDLRIIKFDYNEYDKTTFYYITNRYVDIKLTLNDSGKVINYDVDKKTQLHI</sequence>
<evidence type="ECO:0000313" key="1">
    <source>
        <dbReference type="EMBL" id="MBD1221993.1"/>
    </source>
</evidence>
<evidence type="ECO:0000313" key="2">
    <source>
        <dbReference type="Proteomes" id="UP000621631"/>
    </source>
</evidence>
<protein>
    <submittedName>
        <fullName evidence="1">Uncharacterized protein</fullName>
    </submittedName>
</protein>
<dbReference type="Proteomes" id="UP000621631">
    <property type="component" value="Unassembled WGS sequence"/>
</dbReference>
<proteinExistence type="predicted"/>
<dbReference type="EMBL" id="JACWEZ010000002">
    <property type="protein sequence ID" value="MBD1221993.1"/>
    <property type="molecule type" value="Genomic_DNA"/>
</dbReference>
<gene>
    <name evidence="1" type="ORF">IC602_05185</name>
</gene>
<keyword evidence="2" id="KW-1185">Reference proteome</keyword>
<reference evidence="1 2" key="1">
    <citation type="submission" date="2020-09" db="EMBL/GenBank/DDBJ databases">
        <title>Draft Genome Sequences of Oil-Oxidizing Bacteria Halomonas titanicae, Marinobacter lutaoensis, and Virgibacillus halodenitrificans Isolated from Highly Saline Environments.</title>
        <authorList>
            <person name="Grouzdev D.S."/>
            <person name="Sokolova D.S."/>
            <person name="Semenova E.M."/>
            <person name="Borzenkov I.A."/>
            <person name="Bidzhieva S.K."/>
            <person name="Poltaraus A.B."/>
            <person name="Nazina T.N."/>
        </authorList>
    </citation>
    <scope>NUCLEOTIDE SEQUENCE [LARGE SCALE GENOMIC DNA]</scope>
    <source>
        <strain evidence="1 2">VKM B-3472D</strain>
    </source>
</reference>
<accession>A0ABR7VJY2</accession>
<comment type="caution">
    <text evidence="1">The sequence shown here is derived from an EMBL/GenBank/DDBJ whole genome shotgun (WGS) entry which is preliminary data.</text>
</comment>